<sequence>MILAISNYVREFKDYILLTDSMSNITALKNLNFKSPKCSLFLAKIIAEALKKCKTLELVYSPAHVGIRENEWADSVARDARVSPRMDLMHVTSHPPTRDLREAAIGQS</sequence>
<comment type="caution">
    <text evidence="1">The sequence shown here is derived from an EMBL/GenBank/DDBJ whole genome shotgun (WGS) entry which is preliminary data.</text>
</comment>
<dbReference type="InterPro" id="IPR036397">
    <property type="entry name" value="RNaseH_sf"/>
</dbReference>
<dbReference type="SUPFAM" id="SSF53098">
    <property type="entry name" value="Ribonuclease H-like"/>
    <property type="match status" value="1"/>
</dbReference>
<dbReference type="InterPro" id="IPR012337">
    <property type="entry name" value="RNaseH-like_sf"/>
</dbReference>
<dbReference type="GO" id="GO:0003676">
    <property type="term" value="F:nucleic acid binding"/>
    <property type="evidence" value="ECO:0007669"/>
    <property type="project" value="InterPro"/>
</dbReference>
<dbReference type="OrthoDB" id="421040at2759"/>
<organism evidence="1 2">
    <name type="scientific">Araneus ventricosus</name>
    <name type="common">Orbweaver spider</name>
    <name type="synonym">Epeira ventricosa</name>
    <dbReference type="NCBI Taxonomy" id="182803"/>
    <lineage>
        <taxon>Eukaryota</taxon>
        <taxon>Metazoa</taxon>
        <taxon>Ecdysozoa</taxon>
        <taxon>Arthropoda</taxon>
        <taxon>Chelicerata</taxon>
        <taxon>Arachnida</taxon>
        <taxon>Araneae</taxon>
        <taxon>Araneomorphae</taxon>
        <taxon>Entelegynae</taxon>
        <taxon>Araneoidea</taxon>
        <taxon>Araneidae</taxon>
        <taxon>Araneus</taxon>
    </lineage>
</organism>
<proteinExistence type="predicted"/>
<reference evidence="1 2" key="1">
    <citation type="journal article" date="2019" name="Sci. Rep.">
        <title>Orb-weaving spider Araneus ventricosus genome elucidates the spidroin gene catalogue.</title>
        <authorList>
            <person name="Kono N."/>
            <person name="Nakamura H."/>
            <person name="Ohtoshi R."/>
            <person name="Moran D.A.P."/>
            <person name="Shinohara A."/>
            <person name="Yoshida Y."/>
            <person name="Fujiwara M."/>
            <person name="Mori M."/>
            <person name="Tomita M."/>
            <person name="Arakawa K."/>
        </authorList>
    </citation>
    <scope>NUCLEOTIDE SEQUENCE [LARGE SCALE GENOMIC DNA]</scope>
</reference>
<accession>A0A4Y2P8G0</accession>
<dbReference type="EMBL" id="BGPR01213718">
    <property type="protein sequence ID" value="GBN47581.1"/>
    <property type="molecule type" value="Genomic_DNA"/>
</dbReference>
<evidence type="ECO:0000313" key="2">
    <source>
        <dbReference type="Proteomes" id="UP000499080"/>
    </source>
</evidence>
<gene>
    <name evidence="1" type="ORF">AVEN_44714_1</name>
</gene>
<dbReference type="Proteomes" id="UP000499080">
    <property type="component" value="Unassembled WGS sequence"/>
</dbReference>
<name>A0A4Y2P8G0_ARAVE</name>
<dbReference type="Gene3D" id="3.30.420.10">
    <property type="entry name" value="Ribonuclease H-like superfamily/Ribonuclease H"/>
    <property type="match status" value="1"/>
</dbReference>
<evidence type="ECO:0000313" key="1">
    <source>
        <dbReference type="EMBL" id="GBN47581.1"/>
    </source>
</evidence>
<dbReference type="AlphaFoldDB" id="A0A4Y2P8G0"/>
<protein>
    <submittedName>
        <fullName evidence="1">Uncharacterized protein</fullName>
    </submittedName>
</protein>
<keyword evidence="2" id="KW-1185">Reference proteome</keyword>